<accession>A0A8J2RXX3</accession>
<dbReference type="Pfam" id="PF03351">
    <property type="entry name" value="DOMON"/>
    <property type="match status" value="1"/>
</dbReference>
<keyword evidence="6 8" id="KW-1133">Transmembrane helix</keyword>
<organism evidence="12 13">
    <name type="scientific">Daphnia galeata</name>
    <dbReference type="NCBI Taxonomy" id="27404"/>
    <lineage>
        <taxon>Eukaryota</taxon>
        <taxon>Metazoa</taxon>
        <taxon>Ecdysozoa</taxon>
        <taxon>Arthropoda</taxon>
        <taxon>Crustacea</taxon>
        <taxon>Branchiopoda</taxon>
        <taxon>Diplostraca</taxon>
        <taxon>Cladocera</taxon>
        <taxon>Anomopoda</taxon>
        <taxon>Daphniidae</taxon>
        <taxon>Daphnia</taxon>
    </lineage>
</organism>
<dbReference type="PANTHER" id="PTHR23130:SF171">
    <property type="entry name" value="OS01G0895300 PROTEIN"/>
    <property type="match status" value="1"/>
</dbReference>
<dbReference type="InterPro" id="IPR005018">
    <property type="entry name" value="DOMON_domain"/>
</dbReference>
<feature type="transmembrane region" description="Helical" evidence="8">
    <location>
        <begin position="286"/>
        <end position="305"/>
    </location>
</feature>
<keyword evidence="2" id="KW-0813">Transport</keyword>
<feature type="transmembrane region" description="Helical" evidence="8">
    <location>
        <begin position="326"/>
        <end position="348"/>
    </location>
</feature>
<evidence type="ECO:0000313" key="12">
    <source>
        <dbReference type="EMBL" id="CAH0107185.1"/>
    </source>
</evidence>
<dbReference type="PANTHER" id="PTHR23130">
    <property type="entry name" value="CYTOCHROME B561 AND DOMON DOMAIN-CONTAINING PROTEIN"/>
    <property type="match status" value="1"/>
</dbReference>
<evidence type="ECO:0000256" key="8">
    <source>
        <dbReference type="SAM" id="Phobius"/>
    </source>
</evidence>
<comment type="subcellular location">
    <subcellularLocation>
        <location evidence="1">Membrane</location>
    </subcellularLocation>
</comment>
<dbReference type="EMBL" id="CAKKLH010000257">
    <property type="protein sequence ID" value="CAH0107185.1"/>
    <property type="molecule type" value="Genomic_DNA"/>
</dbReference>
<dbReference type="PROSITE" id="PS50939">
    <property type="entry name" value="CYTOCHROME_B561"/>
    <property type="match status" value="1"/>
</dbReference>
<dbReference type="SMART" id="SM00665">
    <property type="entry name" value="B561"/>
    <property type="match status" value="1"/>
</dbReference>
<dbReference type="CDD" id="cd08760">
    <property type="entry name" value="Cyt_b561_FRRS1_like"/>
    <property type="match status" value="1"/>
</dbReference>
<dbReference type="OrthoDB" id="6372137at2759"/>
<evidence type="ECO:0000256" key="7">
    <source>
        <dbReference type="ARBA" id="ARBA00023136"/>
    </source>
</evidence>
<protein>
    <submittedName>
        <fullName evidence="12">Uncharacterized protein</fullName>
    </submittedName>
</protein>
<keyword evidence="7 8" id="KW-0472">Membrane</keyword>
<feature type="domain" description="Cytochrome b561" evidence="11">
    <location>
        <begin position="243"/>
        <end position="451"/>
    </location>
</feature>
<feature type="domain" description="DOMON" evidence="10">
    <location>
        <begin position="106"/>
        <end position="226"/>
    </location>
</feature>
<gene>
    <name evidence="12" type="ORF">DGAL_LOCUS10476</name>
</gene>
<keyword evidence="13" id="KW-1185">Reference proteome</keyword>
<evidence type="ECO:0000256" key="4">
    <source>
        <dbReference type="ARBA" id="ARBA00022729"/>
    </source>
</evidence>
<dbReference type="CDD" id="cd09628">
    <property type="entry name" value="DOMON_SDR_2_like"/>
    <property type="match status" value="1"/>
</dbReference>
<evidence type="ECO:0000256" key="1">
    <source>
        <dbReference type="ARBA" id="ARBA00004370"/>
    </source>
</evidence>
<feature type="transmembrane region" description="Helical" evidence="8">
    <location>
        <begin position="391"/>
        <end position="413"/>
    </location>
</feature>
<dbReference type="PROSITE" id="PS50836">
    <property type="entry name" value="DOMON"/>
    <property type="match status" value="1"/>
</dbReference>
<feature type="chain" id="PRO_5035182503" evidence="9">
    <location>
        <begin position="23"/>
        <end position="522"/>
    </location>
</feature>
<dbReference type="GO" id="GO:0016020">
    <property type="term" value="C:membrane"/>
    <property type="evidence" value="ECO:0007669"/>
    <property type="project" value="UniProtKB-SubCell"/>
</dbReference>
<keyword evidence="3 8" id="KW-0812">Transmembrane</keyword>
<evidence type="ECO:0000256" key="3">
    <source>
        <dbReference type="ARBA" id="ARBA00022692"/>
    </source>
</evidence>
<feature type="transmembrane region" description="Helical" evidence="8">
    <location>
        <begin position="360"/>
        <end position="379"/>
    </location>
</feature>
<dbReference type="AlphaFoldDB" id="A0A8J2RXX3"/>
<proteinExistence type="predicted"/>
<evidence type="ECO:0000256" key="5">
    <source>
        <dbReference type="ARBA" id="ARBA00022982"/>
    </source>
</evidence>
<dbReference type="Proteomes" id="UP000789390">
    <property type="component" value="Unassembled WGS sequence"/>
</dbReference>
<sequence length="522" mass="57853">MQWRFLRSAVPVLLIAIHLSAGYDTVKKPVRYPDDDPYYPPYVTPAFAPKNAETTPDRWLISTSKGNFAEPTPGAQVSSQVPSVYDGCDSVKGCLGLPGGSCVQDKSCSALVTFVQTNQRIQFELWAINSPADSFVAVGLSDDNKMGDDSVTECTVVNGRVNVYMSRNEGKSNTRLENPTSGLNVTNVMYRDGNLYCKFERATQFVLGNQKMDLSSQMYYLLLARGLASSEGISYHGGEKTVSARSLKLSETGVVGASKGDVSVGQHLYQSVSPIEGTLVKLHGTFMVMAWMLFGSCGILLARYYKLTWVGQQIGGKDLWFAYHRILMMVTWTLTIVAFVLIFVELGGWTSIPATQNPHAVIGLITTLLAFIQPVMAYFRPHPDAPRRFIFNWAHWTVGKSAHTLGIVCIYLAVGLDKAAIPYWITWLLVVYTVIYVLSHIVLSVAQYAFHGPWSPKPTPEMAMKDMMPPHQSYHDTASLKTTQTDAYGSQFRRTYLFFYILLIASFSIAVIATIANGPWTK</sequence>
<comment type="caution">
    <text evidence="12">The sequence shown here is derived from an EMBL/GenBank/DDBJ whole genome shotgun (WGS) entry which is preliminary data.</text>
</comment>
<keyword evidence="4 9" id="KW-0732">Signal</keyword>
<reference evidence="12" key="1">
    <citation type="submission" date="2021-11" db="EMBL/GenBank/DDBJ databases">
        <authorList>
            <person name="Schell T."/>
        </authorList>
    </citation>
    <scope>NUCLEOTIDE SEQUENCE</scope>
    <source>
        <strain evidence="12">M5</strain>
    </source>
</reference>
<keyword evidence="5" id="KW-0249">Electron transport</keyword>
<evidence type="ECO:0000256" key="2">
    <source>
        <dbReference type="ARBA" id="ARBA00022448"/>
    </source>
</evidence>
<feature type="transmembrane region" description="Helical" evidence="8">
    <location>
        <begin position="425"/>
        <end position="450"/>
    </location>
</feature>
<dbReference type="InterPro" id="IPR006593">
    <property type="entry name" value="Cyt_b561/ferric_Rdtase_TM"/>
</dbReference>
<evidence type="ECO:0000259" key="11">
    <source>
        <dbReference type="PROSITE" id="PS50939"/>
    </source>
</evidence>
<evidence type="ECO:0000256" key="6">
    <source>
        <dbReference type="ARBA" id="ARBA00022989"/>
    </source>
</evidence>
<feature type="signal peptide" evidence="9">
    <location>
        <begin position="1"/>
        <end position="22"/>
    </location>
</feature>
<evidence type="ECO:0000259" key="10">
    <source>
        <dbReference type="PROSITE" id="PS50836"/>
    </source>
</evidence>
<evidence type="ECO:0000256" key="9">
    <source>
        <dbReference type="SAM" id="SignalP"/>
    </source>
</evidence>
<feature type="transmembrane region" description="Helical" evidence="8">
    <location>
        <begin position="497"/>
        <end position="516"/>
    </location>
</feature>
<name>A0A8J2RXX3_9CRUS</name>
<evidence type="ECO:0000313" key="13">
    <source>
        <dbReference type="Proteomes" id="UP000789390"/>
    </source>
</evidence>
<dbReference type="Gene3D" id="1.20.120.1770">
    <property type="match status" value="1"/>
</dbReference>
<dbReference type="SMART" id="SM00664">
    <property type="entry name" value="DoH"/>
    <property type="match status" value="1"/>
</dbReference>